<evidence type="ECO:0000313" key="2">
    <source>
        <dbReference type="Proteomes" id="UP000239759"/>
    </source>
</evidence>
<dbReference type="RefSeq" id="WP_104030351.1">
    <property type="nucleotide sequence ID" value="NZ_PRKQ01000001.1"/>
</dbReference>
<dbReference type="EMBL" id="PRKQ01000001">
    <property type="protein sequence ID" value="PPB12950.1"/>
    <property type="molecule type" value="Genomic_DNA"/>
</dbReference>
<dbReference type="Proteomes" id="UP000239759">
    <property type="component" value="Unassembled WGS sequence"/>
</dbReference>
<proteinExistence type="predicted"/>
<name>A0AAP8QHD0_BRELA</name>
<reference evidence="1 2" key="1">
    <citation type="submission" date="2018-02" db="EMBL/GenBank/DDBJ databases">
        <title>Comparative analysis of genomes of three Brevibacillus laterosporus strains producers of potent antimicrobials isolated from silage.</title>
        <authorList>
            <person name="Kojic M."/>
            <person name="Miljkovic M."/>
            <person name="Studholme D."/>
            <person name="Filipic B."/>
        </authorList>
    </citation>
    <scope>NUCLEOTIDE SEQUENCE [LARGE SCALE GENOMIC DNA]</scope>
    <source>
        <strain evidence="1 2">BGSP11</strain>
    </source>
</reference>
<organism evidence="1 2">
    <name type="scientific">Brevibacillus laterosporus</name>
    <name type="common">Bacillus laterosporus</name>
    <dbReference type="NCBI Taxonomy" id="1465"/>
    <lineage>
        <taxon>Bacteria</taxon>
        <taxon>Bacillati</taxon>
        <taxon>Bacillota</taxon>
        <taxon>Bacilli</taxon>
        <taxon>Bacillales</taxon>
        <taxon>Paenibacillaceae</taxon>
        <taxon>Brevibacillus</taxon>
    </lineage>
</organism>
<comment type="caution">
    <text evidence="1">The sequence shown here is derived from an EMBL/GenBank/DDBJ whole genome shotgun (WGS) entry which is preliminary data.</text>
</comment>
<accession>A0AAP8QHD0</accession>
<gene>
    <name evidence="1" type="ORF">C4A77_00765</name>
</gene>
<evidence type="ECO:0000313" key="1">
    <source>
        <dbReference type="EMBL" id="PPB12950.1"/>
    </source>
</evidence>
<dbReference type="AlphaFoldDB" id="A0AAP8QHD0"/>
<sequence length="75" mass="8357">MKNYLVYSIHCSDDYPKLISAHKSEQNAKKKVESLTTAELERVSNCSDCVSTGVGSMPEPPHECIYTHVAIDLED</sequence>
<protein>
    <submittedName>
        <fullName evidence="1">Uncharacterized protein</fullName>
    </submittedName>
</protein>